<name>A0A1L9ST39_9EURO</name>
<dbReference type="OrthoDB" id="5772781at2759"/>
<proteinExistence type="predicted"/>
<dbReference type="RefSeq" id="XP_022584816.1">
    <property type="nucleotide sequence ID" value="XM_022726665.1"/>
</dbReference>
<evidence type="ECO:0000313" key="1">
    <source>
        <dbReference type="EMBL" id="OJJ50306.1"/>
    </source>
</evidence>
<dbReference type="VEuPathDB" id="FungiDB:ASPZODRAFT_164280"/>
<organism evidence="1 2">
    <name type="scientific">Penicilliopsis zonata CBS 506.65</name>
    <dbReference type="NCBI Taxonomy" id="1073090"/>
    <lineage>
        <taxon>Eukaryota</taxon>
        <taxon>Fungi</taxon>
        <taxon>Dikarya</taxon>
        <taxon>Ascomycota</taxon>
        <taxon>Pezizomycotina</taxon>
        <taxon>Eurotiomycetes</taxon>
        <taxon>Eurotiomycetidae</taxon>
        <taxon>Eurotiales</taxon>
        <taxon>Aspergillaceae</taxon>
        <taxon>Penicilliopsis</taxon>
    </lineage>
</organism>
<dbReference type="EMBL" id="KV878337">
    <property type="protein sequence ID" value="OJJ50306.1"/>
    <property type="molecule type" value="Genomic_DNA"/>
</dbReference>
<sequence>MNPTALFGGLWPALGLNIDHWSSPRDISDSGISGQVCTCQMCGTVAPPYTINLYEIRKVGELGWTFFFCLKHVLDCDNKSNGVWEDLDTLSRRTLEIVILRLIRALEAGARPPNRA</sequence>
<dbReference type="Proteomes" id="UP000184188">
    <property type="component" value="Unassembled WGS sequence"/>
</dbReference>
<protein>
    <submittedName>
        <fullName evidence="1">Uncharacterized protein</fullName>
    </submittedName>
</protein>
<dbReference type="GeneID" id="34613129"/>
<gene>
    <name evidence="1" type="ORF">ASPZODRAFT_164280</name>
</gene>
<keyword evidence="2" id="KW-1185">Reference proteome</keyword>
<reference evidence="2" key="1">
    <citation type="journal article" date="2017" name="Genome Biol.">
        <title>Comparative genomics reveals high biological diversity and specific adaptations in the industrially and medically important fungal genus Aspergillus.</title>
        <authorList>
            <person name="de Vries R.P."/>
            <person name="Riley R."/>
            <person name="Wiebenga A."/>
            <person name="Aguilar-Osorio G."/>
            <person name="Amillis S."/>
            <person name="Uchima C.A."/>
            <person name="Anderluh G."/>
            <person name="Asadollahi M."/>
            <person name="Askin M."/>
            <person name="Barry K."/>
            <person name="Battaglia E."/>
            <person name="Bayram O."/>
            <person name="Benocci T."/>
            <person name="Braus-Stromeyer S.A."/>
            <person name="Caldana C."/>
            <person name="Canovas D."/>
            <person name="Cerqueira G.C."/>
            <person name="Chen F."/>
            <person name="Chen W."/>
            <person name="Choi C."/>
            <person name="Clum A."/>
            <person name="Dos Santos R.A."/>
            <person name="Damasio A.R."/>
            <person name="Diallinas G."/>
            <person name="Emri T."/>
            <person name="Fekete E."/>
            <person name="Flipphi M."/>
            <person name="Freyberg S."/>
            <person name="Gallo A."/>
            <person name="Gournas C."/>
            <person name="Habgood R."/>
            <person name="Hainaut M."/>
            <person name="Harispe M.L."/>
            <person name="Henrissat B."/>
            <person name="Hilden K.S."/>
            <person name="Hope R."/>
            <person name="Hossain A."/>
            <person name="Karabika E."/>
            <person name="Karaffa L."/>
            <person name="Karanyi Z."/>
            <person name="Krasevec N."/>
            <person name="Kuo A."/>
            <person name="Kusch H."/>
            <person name="LaButti K."/>
            <person name="Lagendijk E.L."/>
            <person name="Lapidus A."/>
            <person name="Levasseur A."/>
            <person name="Lindquist E."/>
            <person name="Lipzen A."/>
            <person name="Logrieco A.F."/>
            <person name="MacCabe A."/>
            <person name="Maekelae M.R."/>
            <person name="Malavazi I."/>
            <person name="Melin P."/>
            <person name="Meyer V."/>
            <person name="Mielnichuk N."/>
            <person name="Miskei M."/>
            <person name="Molnar A.P."/>
            <person name="Mule G."/>
            <person name="Ngan C.Y."/>
            <person name="Orejas M."/>
            <person name="Orosz E."/>
            <person name="Ouedraogo J.P."/>
            <person name="Overkamp K.M."/>
            <person name="Park H.-S."/>
            <person name="Perrone G."/>
            <person name="Piumi F."/>
            <person name="Punt P.J."/>
            <person name="Ram A.F."/>
            <person name="Ramon A."/>
            <person name="Rauscher S."/>
            <person name="Record E."/>
            <person name="Riano-Pachon D.M."/>
            <person name="Robert V."/>
            <person name="Roehrig J."/>
            <person name="Ruller R."/>
            <person name="Salamov A."/>
            <person name="Salih N.S."/>
            <person name="Samson R.A."/>
            <person name="Sandor E."/>
            <person name="Sanguinetti M."/>
            <person name="Schuetze T."/>
            <person name="Sepcic K."/>
            <person name="Shelest E."/>
            <person name="Sherlock G."/>
            <person name="Sophianopoulou V."/>
            <person name="Squina F.M."/>
            <person name="Sun H."/>
            <person name="Susca A."/>
            <person name="Todd R.B."/>
            <person name="Tsang A."/>
            <person name="Unkles S.E."/>
            <person name="van de Wiele N."/>
            <person name="van Rossen-Uffink D."/>
            <person name="Oliveira J.V."/>
            <person name="Vesth T.C."/>
            <person name="Visser J."/>
            <person name="Yu J.-H."/>
            <person name="Zhou M."/>
            <person name="Andersen M.R."/>
            <person name="Archer D.B."/>
            <person name="Baker S.E."/>
            <person name="Benoit I."/>
            <person name="Brakhage A.A."/>
            <person name="Braus G.H."/>
            <person name="Fischer R."/>
            <person name="Frisvad J.C."/>
            <person name="Goldman G.H."/>
            <person name="Houbraken J."/>
            <person name="Oakley B."/>
            <person name="Pocsi I."/>
            <person name="Scazzocchio C."/>
            <person name="Seiboth B."/>
            <person name="vanKuyk P.A."/>
            <person name="Wortman J."/>
            <person name="Dyer P.S."/>
            <person name="Grigoriev I.V."/>
        </authorList>
    </citation>
    <scope>NUCLEOTIDE SEQUENCE [LARGE SCALE GENOMIC DNA]</scope>
    <source>
        <strain evidence="2">CBS 506.65</strain>
    </source>
</reference>
<accession>A0A1L9ST39</accession>
<evidence type="ECO:0000313" key="2">
    <source>
        <dbReference type="Proteomes" id="UP000184188"/>
    </source>
</evidence>
<dbReference type="AlphaFoldDB" id="A0A1L9ST39"/>